<name>A0A239EHT5_9RHOB</name>
<keyword evidence="3" id="KW-1185">Reference proteome</keyword>
<proteinExistence type="predicted"/>
<sequence length="133" mass="14596">MRLSGHLAFIMLMMAAALGFFLLAVDLPAETRRAPMIVVIPTFGLLAWELLREIRAKESIRMGWTNPGALAWFLGFVALCQFIDGVVAIPVFLLLAFRYWARAGWAMSLVVAVGVFALLRVAIPGGLAHPPLF</sequence>
<keyword evidence="1" id="KW-1133">Transmembrane helix</keyword>
<feature type="transmembrane region" description="Helical" evidence="1">
    <location>
        <begin position="72"/>
        <end position="97"/>
    </location>
</feature>
<reference evidence="2 3" key="1">
    <citation type="submission" date="2017-06" db="EMBL/GenBank/DDBJ databases">
        <authorList>
            <person name="Kim H.J."/>
            <person name="Triplett B.A."/>
        </authorList>
    </citation>
    <scope>NUCLEOTIDE SEQUENCE [LARGE SCALE GENOMIC DNA]</scope>
    <source>
        <strain evidence="2 3">DSM 29339</strain>
    </source>
</reference>
<evidence type="ECO:0008006" key="4">
    <source>
        <dbReference type="Google" id="ProtNLM"/>
    </source>
</evidence>
<dbReference type="OrthoDB" id="9860525at2"/>
<dbReference type="AlphaFoldDB" id="A0A239EHT5"/>
<organism evidence="2 3">
    <name type="scientific">Tropicimonas sediminicola</name>
    <dbReference type="NCBI Taxonomy" id="1031541"/>
    <lineage>
        <taxon>Bacteria</taxon>
        <taxon>Pseudomonadati</taxon>
        <taxon>Pseudomonadota</taxon>
        <taxon>Alphaproteobacteria</taxon>
        <taxon>Rhodobacterales</taxon>
        <taxon>Roseobacteraceae</taxon>
        <taxon>Tropicimonas</taxon>
    </lineage>
</organism>
<accession>A0A239EHT5</accession>
<dbReference type="RefSeq" id="WP_089231843.1">
    <property type="nucleotide sequence ID" value="NZ_FZOY01000002.1"/>
</dbReference>
<keyword evidence="1" id="KW-0472">Membrane</keyword>
<evidence type="ECO:0000313" key="2">
    <source>
        <dbReference type="EMBL" id="SNS43454.1"/>
    </source>
</evidence>
<keyword evidence="1" id="KW-0812">Transmembrane</keyword>
<dbReference type="EMBL" id="FZOY01000002">
    <property type="protein sequence ID" value="SNS43454.1"/>
    <property type="molecule type" value="Genomic_DNA"/>
</dbReference>
<gene>
    <name evidence="2" type="ORF">SAMN05421757_102128</name>
</gene>
<protein>
    <recommendedName>
        <fullName evidence="4">Tripartite tricarboxylate transporter TctB family protein</fullName>
    </recommendedName>
</protein>
<feature type="transmembrane region" description="Helical" evidence="1">
    <location>
        <begin position="103"/>
        <end position="123"/>
    </location>
</feature>
<feature type="transmembrane region" description="Helical" evidence="1">
    <location>
        <begin position="7"/>
        <end position="27"/>
    </location>
</feature>
<evidence type="ECO:0000256" key="1">
    <source>
        <dbReference type="SAM" id="Phobius"/>
    </source>
</evidence>
<evidence type="ECO:0000313" key="3">
    <source>
        <dbReference type="Proteomes" id="UP000198426"/>
    </source>
</evidence>
<dbReference type="Proteomes" id="UP000198426">
    <property type="component" value="Unassembled WGS sequence"/>
</dbReference>